<feature type="compositionally biased region" description="Basic and acidic residues" evidence="1">
    <location>
        <begin position="16"/>
        <end position="37"/>
    </location>
</feature>
<accession>A0A6C2UVS2</accession>
<dbReference type="Proteomes" id="UP000346198">
    <property type="component" value="Unassembled WGS sequence"/>
</dbReference>
<feature type="region of interest" description="Disordered" evidence="1">
    <location>
        <begin position="1"/>
        <end position="37"/>
    </location>
</feature>
<proteinExistence type="predicted"/>
<protein>
    <submittedName>
        <fullName evidence="2">Uncharacterized protein</fullName>
    </submittedName>
</protein>
<feature type="compositionally biased region" description="Basic residues" evidence="1">
    <location>
        <begin position="1"/>
        <end position="13"/>
    </location>
</feature>
<name>A0A6C2UVS2_9BACT</name>
<evidence type="ECO:0000256" key="1">
    <source>
        <dbReference type="SAM" id="MobiDB-lite"/>
    </source>
</evidence>
<dbReference type="AlphaFoldDB" id="A0A6C2UVS2"/>
<evidence type="ECO:0000313" key="2">
    <source>
        <dbReference type="EMBL" id="VGO23501.1"/>
    </source>
</evidence>
<gene>
    <name evidence="2" type="ORF">SCARR_05608</name>
</gene>
<organism evidence="2 3">
    <name type="scientific">Pontiella sulfatireligans</name>
    <dbReference type="NCBI Taxonomy" id="2750658"/>
    <lineage>
        <taxon>Bacteria</taxon>
        <taxon>Pseudomonadati</taxon>
        <taxon>Kiritimatiellota</taxon>
        <taxon>Kiritimatiellia</taxon>
        <taxon>Kiritimatiellales</taxon>
        <taxon>Pontiellaceae</taxon>
        <taxon>Pontiella</taxon>
    </lineage>
</organism>
<sequence>MSEKGKRGKKKQPQHSLKEKRQIKKDKANHKEDHLIS</sequence>
<keyword evidence="3" id="KW-1185">Reference proteome</keyword>
<reference evidence="2 3" key="1">
    <citation type="submission" date="2019-04" db="EMBL/GenBank/DDBJ databases">
        <authorList>
            <person name="Van Vliet M D."/>
        </authorList>
    </citation>
    <scope>NUCLEOTIDE SEQUENCE [LARGE SCALE GENOMIC DNA]</scope>
    <source>
        <strain evidence="2 3">F21</strain>
    </source>
</reference>
<dbReference type="EMBL" id="CAAHFH010000004">
    <property type="protein sequence ID" value="VGO23501.1"/>
    <property type="molecule type" value="Genomic_DNA"/>
</dbReference>
<evidence type="ECO:0000313" key="3">
    <source>
        <dbReference type="Proteomes" id="UP000346198"/>
    </source>
</evidence>